<dbReference type="AlphaFoldDB" id="A0A7M7NQY8"/>
<dbReference type="OMA" id="KSTCSPH"/>
<dbReference type="Pfam" id="PF04801">
    <property type="entry name" value="RPC5"/>
    <property type="match status" value="1"/>
</dbReference>
<dbReference type="PANTHER" id="PTHR12069:SF0">
    <property type="entry name" value="DNA-DIRECTED RNA POLYMERASE III SUBUNIT RPC5"/>
    <property type="match status" value="1"/>
</dbReference>
<accession>A0A7M7NQY8</accession>
<dbReference type="RefSeq" id="XP_030840207.1">
    <property type="nucleotide sequence ID" value="XM_030984347.1"/>
</dbReference>
<protein>
    <recommendedName>
        <fullName evidence="2">DNA-directed RNA polymerase III subunit RPC5 C-terminal domain-containing protein</fullName>
    </recommendedName>
</protein>
<dbReference type="RefSeq" id="XP_030840206.1">
    <property type="nucleotide sequence ID" value="XM_030984346.1"/>
</dbReference>
<dbReference type="GO" id="GO:0006351">
    <property type="term" value="P:DNA-templated transcription"/>
    <property type="evidence" value="ECO:0007669"/>
    <property type="project" value="InterPro"/>
</dbReference>
<dbReference type="InterPro" id="IPR045576">
    <property type="entry name" value="RPC5_C"/>
</dbReference>
<dbReference type="GO" id="GO:0005666">
    <property type="term" value="C:RNA polymerase III complex"/>
    <property type="evidence" value="ECO:0000318"/>
    <property type="project" value="GO_Central"/>
</dbReference>
<evidence type="ECO:0000259" key="2">
    <source>
        <dbReference type="Pfam" id="PF19725"/>
    </source>
</evidence>
<feature type="domain" description="DNA-directed RNA polymerase III subunit RPC5 C-terminal" evidence="2">
    <location>
        <begin position="439"/>
        <end position="706"/>
    </location>
</feature>
<dbReference type="CTD" id="55718"/>
<keyword evidence="4" id="KW-1185">Reference proteome</keyword>
<dbReference type="GeneID" id="576157"/>
<name>A0A7M7NQY8_STRPU</name>
<dbReference type="EnsemblMetazoa" id="XM_030984346">
    <property type="protein sequence ID" value="XP_030840206"/>
    <property type="gene ID" value="LOC576157"/>
</dbReference>
<dbReference type="Proteomes" id="UP000007110">
    <property type="component" value="Unassembled WGS sequence"/>
</dbReference>
<sequence length="708" mass="79971">MAEGESDPVVEEVDVYLSKELADNLYCFQYPVRPSHMSYDEFEYTSARIKPKQKKLELELSLDTQTDHYAKGKGEQIALNVDGINSTENRSFMSDVMDRQMLTSTNSMDSMAKYAVGVLKGGELHLTPLHSIVQLRPSFEYLDKADSKIKQEKMEVDAGDSQDEEDVKPVTVQMVRHETDQAKARRLASYEYHAKKMAEEQWIHIHHRALEDYESEREREHLFCQAMDSEINQLSLPPKDYLTSLIPEMEEDSLAKPNMPVNILSMSQLKTMSLPDQVRALLINAKSIRFSQLMTILPGNYDQVSVLRALQMVALLVQGCWVVKSEVLYPKDTCSPISGVSAEILCRGRDYVMWRFTQSRCVVRKEVASVTKLQAEDTKEILEQMAKPKVNLGWEFLHEYDKDFVDRHSEVHQRQLMLWQNKLQQISKILKIPKHETEKKAKVKNEVEIISGAERVKTARSRARSKSSSMSDSSPTKSSSTTNNMDPTNHVIDLDTFTPSQQPSRIPTMASLEGSSHLTNSTGEGGSRNRSRSNSMSNTTNGGAGASTDGGGGGGDLKSELRTFLGDTFQEHSILSITQMRKMLMGRLTECPPGHVLGSGVTDQLLEECAEEIGGTLLQVAWPSQYNDVPDKRLFCRTALGESHDKFRGVIIDLFRENFKVKKTHIMEQCKEILGEDPPSKAEFDRILKNVCIFKSPHWYLKGTIPNS</sequence>
<proteinExistence type="predicted"/>
<feature type="compositionally biased region" description="Gly residues" evidence="1">
    <location>
        <begin position="542"/>
        <end position="556"/>
    </location>
</feature>
<reference evidence="3" key="2">
    <citation type="submission" date="2021-01" db="UniProtKB">
        <authorList>
            <consortium name="EnsemblMetazoa"/>
        </authorList>
    </citation>
    <scope>IDENTIFICATION</scope>
</reference>
<dbReference type="PANTHER" id="PTHR12069">
    <property type="entry name" value="DNA-DIRECTED RNA POLYMERASES III 80 KDA POLYPEPTIDE RNA POLYMERASE III SUBUNIT 5"/>
    <property type="match status" value="1"/>
</dbReference>
<evidence type="ECO:0000256" key="1">
    <source>
        <dbReference type="SAM" id="MobiDB-lite"/>
    </source>
</evidence>
<dbReference type="InterPro" id="IPR006886">
    <property type="entry name" value="RNA_pol_III_Rpc5"/>
</dbReference>
<evidence type="ECO:0000313" key="3">
    <source>
        <dbReference type="EnsemblMetazoa" id="XP_030840206"/>
    </source>
</evidence>
<feature type="compositionally biased region" description="Low complexity" evidence="1">
    <location>
        <begin position="532"/>
        <end position="541"/>
    </location>
</feature>
<dbReference type="KEGG" id="spu:576157"/>
<dbReference type="OrthoDB" id="340681at2759"/>
<dbReference type="EnsemblMetazoa" id="XM_030984347">
    <property type="protein sequence ID" value="XP_030840207"/>
    <property type="gene ID" value="LOC576157"/>
</dbReference>
<feature type="region of interest" description="Disordered" evidence="1">
    <location>
        <begin position="455"/>
        <end position="559"/>
    </location>
</feature>
<organism evidence="3 4">
    <name type="scientific">Strongylocentrotus purpuratus</name>
    <name type="common">Purple sea urchin</name>
    <dbReference type="NCBI Taxonomy" id="7668"/>
    <lineage>
        <taxon>Eukaryota</taxon>
        <taxon>Metazoa</taxon>
        <taxon>Echinodermata</taxon>
        <taxon>Eleutherozoa</taxon>
        <taxon>Echinozoa</taxon>
        <taxon>Echinoidea</taxon>
        <taxon>Euechinoidea</taxon>
        <taxon>Echinacea</taxon>
        <taxon>Camarodonta</taxon>
        <taxon>Echinidea</taxon>
        <taxon>Strongylocentrotidae</taxon>
        <taxon>Strongylocentrotus</taxon>
    </lineage>
</organism>
<feature type="compositionally biased region" description="Low complexity" evidence="1">
    <location>
        <begin position="466"/>
        <end position="482"/>
    </location>
</feature>
<reference evidence="4" key="1">
    <citation type="submission" date="2015-02" db="EMBL/GenBank/DDBJ databases">
        <title>Genome sequencing for Strongylocentrotus purpuratus.</title>
        <authorList>
            <person name="Murali S."/>
            <person name="Liu Y."/>
            <person name="Vee V."/>
            <person name="English A."/>
            <person name="Wang M."/>
            <person name="Skinner E."/>
            <person name="Han Y."/>
            <person name="Muzny D.M."/>
            <person name="Worley K.C."/>
            <person name="Gibbs R.A."/>
        </authorList>
    </citation>
    <scope>NUCLEOTIDE SEQUENCE</scope>
</reference>
<dbReference type="InParanoid" id="A0A7M7NQY8"/>
<evidence type="ECO:0000313" key="4">
    <source>
        <dbReference type="Proteomes" id="UP000007110"/>
    </source>
</evidence>
<dbReference type="Pfam" id="PF19725">
    <property type="entry name" value="RPC5_C"/>
    <property type="match status" value="1"/>
</dbReference>
<dbReference type="FunCoup" id="A0A7M7NQY8">
    <property type="interactions" value="1457"/>
</dbReference>